<comment type="caution">
    <text evidence="1">The sequence shown here is derived from an EMBL/GenBank/DDBJ whole genome shotgun (WGS) entry which is preliminary data.</text>
</comment>
<evidence type="ECO:0000313" key="2">
    <source>
        <dbReference type="Proteomes" id="UP001501469"/>
    </source>
</evidence>
<dbReference type="EMBL" id="BAABDK010000001">
    <property type="protein sequence ID" value="GAA4020898.1"/>
    <property type="molecule type" value="Genomic_DNA"/>
</dbReference>
<reference evidence="2" key="1">
    <citation type="journal article" date="2019" name="Int. J. Syst. Evol. Microbiol.">
        <title>The Global Catalogue of Microorganisms (GCM) 10K type strain sequencing project: providing services to taxonomists for standard genome sequencing and annotation.</title>
        <authorList>
            <consortium name="The Broad Institute Genomics Platform"/>
            <consortium name="The Broad Institute Genome Sequencing Center for Infectious Disease"/>
            <person name="Wu L."/>
            <person name="Ma J."/>
        </authorList>
    </citation>
    <scope>NUCLEOTIDE SEQUENCE [LARGE SCALE GENOMIC DNA]</scope>
    <source>
        <strain evidence="2">JCM 17225</strain>
    </source>
</reference>
<proteinExistence type="predicted"/>
<name>A0ABP7T6D6_9BACT</name>
<dbReference type="RefSeq" id="WP_345048988.1">
    <property type="nucleotide sequence ID" value="NZ_BAABDK010000001.1"/>
</dbReference>
<sequence>MSKSTAETARLFRCRLEELGPLNDMVLAMFTTNQADFGKASPDYADKGYRKGWDASQAAFAGLVPTGVRRASDKDVTKTMAQVAKSLRDPLNFLDLRLSRAAKKGGLTASAADFGLGKVRAGITTRDMEGLDGALGHLLQLVETPANLTALTAQGHTAADTQAFADARQQLGDFNTAQNTNQNAALELTEENIKAGNALWEYVVDALGTGALMYKESQPKKAKTFSMATLLKRIRKEHAASGEGTPPMPGVA</sequence>
<keyword evidence="2" id="KW-1185">Reference proteome</keyword>
<accession>A0ABP7T6D6</accession>
<gene>
    <name evidence="1" type="ORF">GCM10022409_00540</name>
</gene>
<evidence type="ECO:0000313" key="1">
    <source>
        <dbReference type="EMBL" id="GAA4020898.1"/>
    </source>
</evidence>
<organism evidence="1 2">
    <name type="scientific">Hymenobacter glaciei</name>
    <dbReference type="NCBI Taxonomy" id="877209"/>
    <lineage>
        <taxon>Bacteria</taxon>
        <taxon>Pseudomonadati</taxon>
        <taxon>Bacteroidota</taxon>
        <taxon>Cytophagia</taxon>
        <taxon>Cytophagales</taxon>
        <taxon>Hymenobacteraceae</taxon>
        <taxon>Hymenobacter</taxon>
    </lineage>
</organism>
<dbReference type="Proteomes" id="UP001501469">
    <property type="component" value="Unassembled WGS sequence"/>
</dbReference>
<protein>
    <submittedName>
        <fullName evidence="1">Uncharacterized protein</fullName>
    </submittedName>
</protein>